<dbReference type="GO" id="GO:0005829">
    <property type="term" value="C:cytosol"/>
    <property type="evidence" value="ECO:0007669"/>
    <property type="project" value="TreeGrafter"/>
</dbReference>
<dbReference type="PANTHER" id="PTHR10088:SF4">
    <property type="entry name" value="GLUCOKINASE REGULATORY PROTEIN"/>
    <property type="match status" value="1"/>
</dbReference>
<evidence type="ECO:0000313" key="9">
    <source>
        <dbReference type="Proteomes" id="UP001154252"/>
    </source>
</evidence>
<name>A0A9W4P4N2_9EURO</name>
<dbReference type="InterPro" id="IPR002731">
    <property type="entry name" value="ATPase_BadF"/>
</dbReference>
<keyword evidence="4" id="KW-0456">Lyase</keyword>
<dbReference type="Pfam" id="PF22645">
    <property type="entry name" value="GKRP_SIS_N"/>
    <property type="match status" value="1"/>
</dbReference>
<gene>
    <name evidence="8" type="ORF">PEGY_LOCUS2944</name>
</gene>
<dbReference type="AlphaFoldDB" id="A0A9W4P4N2"/>
<dbReference type="NCBIfam" id="TIGR00274">
    <property type="entry name" value="N-acetylmuramic acid 6-phosphate etherase"/>
    <property type="match status" value="1"/>
</dbReference>
<organism evidence="8 9">
    <name type="scientific">Penicillium egyptiacum</name>
    <dbReference type="NCBI Taxonomy" id="1303716"/>
    <lineage>
        <taxon>Eukaryota</taxon>
        <taxon>Fungi</taxon>
        <taxon>Dikarya</taxon>
        <taxon>Ascomycota</taxon>
        <taxon>Pezizomycotina</taxon>
        <taxon>Eurotiomycetes</taxon>
        <taxon>Eurotiomycetidae</taxon>
        <taxon>Eurotiales</taxon>
        <taxon>Aspergillaceae</taxon>
        <taxon>Penicillium</taxon>
    </lineage>
</organism>
<evidence type="ECO:0000256" key="4">
    <source>
        <dbReference type="ARBA" id="ARBA00023239"/>
    </source>
</evidence>
<dbReference type="HAMAP" id="MF_00068">
    <property type="entry name" value="MurQ"/>
    <property type="match status" value="1"/>
</dbReference>
<dbReference type="NCBIfam" id="NF003915">
    <property type="entry name" value="PRK05441.1"/>
    <property type="match status" value="1"/>
</dbReference>
<dbReference type="Proteomes" id="UP001154252">
    <property type="component" value="Unassembled WGS sequence"/>
</dbReference>
<dbReference type="Gene3D" id="3.30.420.40">
    <property type="match status" value="2"/>
</dbReference>
<accession>A0A9W4P4N2</accession>
<dbReference type="PROSITE" id="PS51464">
    <property type="entry name" value="SIS"/>
    <property type="match status" value="1"/>
</dbReference>
<dbReference type="OrthoDB" id="311172at2759"/>
<dbReference type="PANTHER" id="PTHR10088">
    <property type="entry name" value="GLUCOKINASE REGULATORY PROTEIN"/>
    <property type="match status" value="1"/>
</dbReference>
<dbReference type="EMBL" id="CAJVRC010000845">
    <property type="protein sequence ID" value="CAG8891968.1"/>
    <property type="molecule type" value="Genomic_DNA"/>
</dbReference>
<dbReference type="Gene3D" id="1.10.8.1080">
    <property type="match status" value="1"/>
</dbReference>
<dbReference type="InterPro" id="IPR005486">
    <property type="entry name" value="Glucokinase_regulatory_CS"/>
</dbReference>
<dbReference type="Gene3D" id="3.40.50.10490">
    <property type="entry name" value="Glucose-6-phosphate isomerase like protein, domain 1"/>
    <property type="match status" value="1"/>
</dbReference>
<dbReference type="SUPFAM" id="SSF53067">
    <property type="entry name" value="Actin-like ATPase domain"/>
    <property type="match status" value="1"/>
</dbReference>
<protein>
    <recommendedName>
        <fullName evidence="3">N-acetyl-D-glucosamine kinase</fullName>
        <ecNumber evidence="2">2.7.1.59</ecNumber>
    </recommendedName>
    <alternativeName>
        <fullName evidence="6">GlcNAc kinase</fullName>
    </alternativeName>
</protein>
<dbReference type="SUPFAM" id="SSF53697">
    <property type="entry name" value="SIS domain"/>
    <property type="match status" value="1"/>
</dbReference>
<sequence length="667" mass="69764">MDLGGLSQLQTEGVNPRTVHIDRMPTLDMCTVINADDQKVPESVVPCLPVIAGAIDALTPRVRQGGRVIYAGAGTSGRLGILDASEIPPTFAAPRGQFVGLIAGGDAAIRSAQEGAEDDEKAGEDEMKSLNLNPELDSIIGIASSGRTPYVLGCLAFAKRLGCVTIAVVCTVPSAIGLSGNVDFVISPVSGPEVITGSTRLKAGTVTKLVLNMLSTGTMIRTGKTYGNMMVDLVASNLKLEQRSRNILRRLSGKCQSSSDAELDALLAKCNASVKLAILVAETGESVETCQGYVDAAGGVLANALAAISKPIEQKPTSTPTQRFALCIDGGGTKCAAVVADGTNVVGQGSAGPCNLYEIFSIGNIDRVIATLLDAAKAALKDTLPSDMEQTEPSWTERLRTSFSSVWIGMAGIDRAGLEGVLAPKLRQALGITNEKNLQLTNDVDLLTAGVPQSLGTPSVLVVIAGTGSVAMRYKWSEDQQRYARSARSGGWGHMLGDQGGGYTIGMKAIQHTLGVFEDITLGLDKTGGDELSKAVAEKLGCRVSEGACVDMLDNILAQNYSQGVKARIASVAPVVLDLMDKNETAAAIVSSQVALLVGDTLGRLVKPEATGYQPSEASVLVLAGGLMKNERYRATFEKELDTHSLYFRGTVVVEDAARSGAIHLSR</sequence>
<dbReference type="FunFam" id="3.40.50.10490:FF:000014">
    <property type="entry name" value="N-acetylmuramic acid 6-phosphate etherase"/>
    <property type="match status" value="1"/>
</dbReference>
<dbReference type="GO" id="GO:0019899">
    <property type="term" value="F:enzyme binding"/>
    <property type="evidence" value="ECO:0007669"/>
    <property type="project" value="TreeGrafter"/>
</dbReference>
<feature type="domain" description="SIS" evidence="7">
    <location>
        <begin position="58"/>
        <end position="224"/>
    </location>
</feature>
<evidence type="ECO:0000259" key="7">
    <source>
        <dbReference type="PROSITE" id="PS51464"/>
    </source>
</evidence>
<dbReference type="GO" id="GO:0005654">
    <property type="term" value="C:nucleoplasm"/>
    <property type="evidence" value="ECO:0007669"/>
    <property type="project" value="TreeGrafter"/>
</dbReference>
<dbReference type="Pfam" id="PF01869">
    <property type="entry name" value="BcrAD_BadFG"/>
    <property type="match status" value="1"/>
</dbReference>
<dbReference type="CDD" id="cd24007">
    <property type="entry name" value="ASKHA_NBD_eukNAGK-like"/>
    <property type="match status" value="1"/>
</dbReference>
<dbReference type="InterPro" id="IPR046348">
    <property type="entry name" value="SIS_dom_sf"/>
</dbReference>
<reference evidence="8" key="1">
    <citation type="submission" date="2021-07" db="EMBL/GenBank/DDBJ databases">
        <authorList>
            <person name="Branca A.L. A."/>
        </authorList>
    </citation>
    <scope>NUCLEOTIDE SEQUENCE</scope>
</reference>
<dbReference type="InterPro" id="IPR005488">
    <property type="entry name" value="Etherase_MurQ"/>
</dbReference>
<dbReference type="GO" id="GO:0045127">
    <property type="term" value="F:N-acetylglucosamine kinase activity"/>
    <property type="evidence" value="ECO:0007669"/>
    <property type="project" value="UniProtKB-EC"/>
</dbReference>
<dbReference type="InterPro" id="IPR001347">
    <property type="entry name" value="SIS_dom"/>
</dbReference>
<dbReference type="GO" id="GO:0016835">
    <property type="term" value="F:carbon-oxygen lyase activity"/>
    <property type="evidence" value="ECO:0007669"/>
    <property type="project" value="InterPro"/>
</dbReference>
<evidence type="ECO:0000313" key="8">
    <source>
        <dbReference type="EMBL" id="CAG8891968.1"/>
    </source>
</evidence>
<evidence type="ECO:0000256" key="2">
    <source>
        <dbReference type="ARBA" id="ARBA00012122"/>
    </source>
</evidence>
<evidence type="ECO:0000256" key="6">
    <source>
        <dbReference type="ARBA" id="ARBA00031123"/>
    </source>
</evidence>
<dbReference type="NCBIfam" id="NF009222">
    <property type="entry name" value="PRK12570.1"/>
    <property type="match status" value="1"/>
</dbReference>
<dbReference type="PROSITE" id="PS01272">
    <property type="entry name" value="GCKR"/>
    <property type="match status" value="1"/>
</dbReference>
<dbReference type="CDD" id="cd05007">
    <property type="entry name" value="SIS_Etherase"/>
    <property type="match status" value="1"/>
</dbReference>
<dbReference type="GO" id="GO:0042593">
    <property type="term" value="P:glucose homeostasis"/>
    <property type="evidence" value="ECO:0007669"/>
    <property type="project" value="TreeGrafter"/>
</dbReference>
<dbReference type="EC" id="2.7.1.59" evidence="2"/>
<keyword evidence="9" id="KW-1185">Reference proteome</keyword>
<dbReference type="GO" id="GO:0009750">
    <property type="term" value="P:response to fructose"/>
    <property type="evidence" value="ECO:0007669"/>
    <property type="project" value="TreeGrafter"/>
</dbReference>
<evidence type="ECO:0000256" key="5">
    <source>
        <dbReference type="ARBA" id="ARBA00023277"/>
    </source>
</evidence>
<dbReference type="GO" id="GO:0046348">
    <property type="term" value="P:amino sugar catabolic process"/>
    <property type="evidence" value="ECO:0007669"/>
    <property type="project" value="InterPro"/>
</dbReference>
<evidence type="ECO:0000256" key="3">
    <source>
        <dbReference type="ARBA" id="ARBA00014974"/>
    </source>
</evidence>
<dbReference type="GO" id="GO:0070095">
    <property type="term" value="F:fructose-6-phosphate binding"/>
    <property type="evidence" value="ECO:0007669"/>
    <property type="project" value="TreeGrafter"/>
</dbReference>
<dbReference type="InterPro" id="IPR040190">
    <property type="entry name" value="MURQ/GCKR"/>
</dbReference>
<comment type="similarity">
    <text evidence="1">Belongs to the eukaryotic-type N-acetylglucosamine kinase family.</text>
</comment>
<dbReference type="InterPro" id="IPR043129">
    <property type="entry name" value="ATPase_NBD"/>
</dbReference>
<dbReference type="GO" id="GO:0004857">
    <property type="term" value="F:enzyme inhibitor activity"/>
    <property type="evidence" value="ECO:0007669"/>
    <property type="project" value="TreeGrafter"/>
</dbReference>
<evidence type="ECO:0000256" key="1">
    <source>
        <dbReference type="ARBA" id="ARBA00006198"/>
    </source>
</evidence>
<dbReference type="GO" id="GO:0030246">
    <property type="term" value="F:carbohydrate binding"/>
    <property type="evidence" value="ECO:0007669"/>
    <property type="project" value="TreeGrafter"/>
</dbReference>
<comment type="caution">
    <text evidence="8">The sequence shown here is derived from an EMBL/GenBank/DDBJ whole genome shotgun (WGS) entry which is preliminary data.</text>
</comment>
<keyword evidence="5" id="KW-0119">Carbohydrate metabolism</keyword>
<proteinExistence type="inferred from homology"/>